<comment type="caution">
    <text evidence="1">The sequence shown here is derived from an EMBL/GenBank/DDBJ whole genome shotgun (WGS) entry which is preliminary data.</text>
</comment>
<protein>
    <recommendedName>
        <fullName evidence="3">Tryptophanase</fullName>
    </recommendedName>
</protein>
<accession>A0A1W9ZYM0</accession>
<evidence type="ECO:0000313" key="2">
    <source>
        <dbReference type="Proteomes" id="UP000192448"/>
    </source>
</evidence>
<sequence>MFDRRDWSGVSNSEVAWLLADVARPCLRRRERQLIYLEIGGGDPAAAVEVLLQKVVQRDFPLPIGVRRILEIWLDAYTGAAEEPRLRSLLRQMN</sequence>
<organism evidence="1 2">
    <name type="scientific">Mycobacterium aquaticum</name>
    <dbReference type="NCBI Taxonomy" id="1927124"/>
    <lineage>
        <taxon>Bacteria</taxon>
        <taxon>Bacillati</taxon>
        <taxon>Actinomycetota</taxon>
        <taxon>Actinomycetes</taxon>
        <taxon>Mycobacteriales</taxon>
        <taxon>Mycobacteriaceae</taxon>
        <taxon>Mycobacterium</taxon>
    </lineage>
</organism>
<proteinExistence type="predicted"/>
<reference evidence="1 2" key="1">
    <citation type="submission" date="2017-02" db="EMBL/GenBank/DDBJ databases">
        <title>The new phylogeny of genus Mycobacterium.</title>
        <authorList>
            <person name="Tortoli E."/>
            <person name="Trovato A."/>
            <person name="Cirillo D.M."/>
        </authorList>
    </citation>
    <scope>NUCLEOTIDE SEQUENCE [LARGE SCALE GENOMIC DNA]</scope>
    <source>
        <strain evidence="1 2">RW6</strain>
    </source>
</reference>
<evidence type="ECO:0008006" key="3">
    <source>
        <dbReference type="Google" id="ProtNLM"/>
    </source>
</evidence>
<dbReference type="Proteomes" id="UP000192448">
    <property type="component" value="Unassembled WGS sequence"/>
</dbReference>
<name>A0A1W9ZYM0_9MYCO</name>
<dbReference type="AlphaFoldDB" id="A0A1W9ZYM0"/>
<gene>
    <name evidence="1" type="ORF">BST13_35765</name>
</gene>
<dbReference type="EMBL" id="MVHF01000065">
    <property type="protein sequence ID" value="ORA22917.1"/>
    <property type="molecule type" value="Genomic_DNA"/>
</dbReference>
<keyword evidence="2" id="KW-1185">Reference proteome</keyword>
<evidence type="ECO:0000313" key="1">
    <source>
        <dbReference type="EMBL" id="ORA22917.1"/>
    </source>
</evidence>